<proteinExistence type="predicted"/>
<reference evidence="2 3" key="1">
    <citation type="journal article" date="2015" name="Sci. Rep.">
        <title>The power of single molecule real-time sequencing technology in the de novo assembly of a eukaryotic genome.</title>
        <authorList>
            <person name="Sakai H."/>
            <person name="Naito K."/>
            <person name="Ogiso-Tanaka E."/>
            <person name="Takahashi Y."/>
            <person name="Iseki K."/>
            <person name="Muto C."/>
            <person name="Satou K."/>
            <person name="Teruya K."/>
            <person name="Shiroma A."/>
            <person name="Shimoji M."/>
            <person name="Hirano T."/>
            <person name="Itoh T."/>
            <person name="Kaga A."/>
            <person name="Tomooka N."/>
        </authorList>
    </citation>
    <scope>NUCLEOTIDE SEQUENCE [LARGE SCALE GENOMIC DNA]</scope>
    <source>
        <strain evidence="3">cv. Shumari</strain>
    </source>
</reference>
<keyword evidence="3" id="KW-1185">Reference proteome</keyword>
<dbReference type="PROSITE" id="PS51257">
    <property type="entry name" value="PROKAR_LIPOPROTEIN"/>
    <property type="match status" value="1"/>
</dbReference>
<sequence length="145" mass="16898">MGRISTTFCASFGLHLFLGMIAACRDRVELIIVIYLCISYFFSAFSSFCTFLRALFLGNITASKVRELEGTRIRIQRYTGTNFQFQTLYGQHIFTENKYINWIRNLRNIRFTGIIKTNQVQFLTETITLSQHIFFTSFSLNPKCI</sequence>
<name>A0A0S3TC19_PHAAN</name>
<dbReference type="AlphaFoldDB" id="A0A0S3TC19"/>
<dbReference type="EMBL" id="AP015044">
    <property type="protein sequence ID" value="BAU02712.1"/>
    <property type="molecule type" value="Genomic_DNA"/>
</dbReference>
<accession>A0A0S3TC19</accession>
<protein>
    <submittedName>
        <fullName evidence="2">Uncharacterized protein</fullName>
    </submittedName>
</protein>
<organism evidence="2 3">
    <name type="scientific">Vigna angularis var. angularis</name>
    <dbReference type="NCBI Taxonomy" id="157739"/>
    <lineage>
        <taxon>Eukaryota</taxon>
        <taxon>Viridiplantae</taxon>
        <taxon>Streptophyta</taxon>
        <taxon>Embryophyta</taxon>
        <taxon>Tracheophyta</taxon>
        <taxon>Spermatophyta</taxon>
        <taxon>Magnoliopsida</taxon>
        <taxon>eudicotyledons</taxon>
        <taxon>Gunneridae</taxon>
        <taxon>Pentapetalae</taxon>
        <taxon>rosids</taxon>
        <taxon>fabids</taxon>
        <taxon>Fabales</taxon>
        <taxon>Fabaceae</taxon>
        <taxon>Papilionoideae</taxon>
        <taxon>50 kb inversion clade</taxon>
        <taxon>NPAAA clade</taxon>
        <taxon>indigoferoid/millettioid clade</taxon>
        <taxon>Phaseoleae</taxon>
        <taxon>Vigna</taxon>
    </lineage>
</organism>
<dbReference type="Proteomes" id="UP000291084">
    <property type="component" value="Chromosome 11"/>
</dbReference>
<keyword evidence="1" id="KW-0812">Transmembrane</keyword>
<evidence type="ECO:0000256" key="1">
    <source>
        <dbReference type="SAM" id="Phobius"/>
    </source>
</evidence>
<keyword evidence="1" id="KW-0472">Membrane</keyword>
<evidence type="ECO:0000313" key="2">
    <source>
        <dbReference type="EMBL" id="BAU02712.1"/>
    </source>
</evidence>
<feature type="transmembrane region" description="Helical" evidence="1">
    <location>
        <begin position="33"/>
        <end position="56"/>
    </location>
</feature>
<gene>
    <name evidence="2" type="primary">Vigan.11G227800</name>
    <name evidence="2" type="ORF">VIGAN_11227800</name>
</gene>
<evidence type="ECO:0000313" key="3">
    <source>
        <dbReference type="Proteomes" id="UP000291084"/>
    </source>
</evidence>
<keyword evidence="1" id="KW-1133">Transmembrane helix</keyword>